<name>A0A402DMH9_9CELL</name>
<proteinExistence type="predicted"/>
<dbReference type="InterPro" id="IPR013766">
    <property type="entry name" value="Thioredoxin_domain"/>
</dbReference>
<dbReference type="RefSeq" id="WP_130779944.1">
    <property type="nucleotide sequence ID" value="NZ_BIMR01000020.1"/>
</dbReference>
<dbReference type="AlphaFoldDB" id="A0A402DMH9"/>
<dbReference type="SUPFAM" id="SSF52833">
    <property type="entry name" value="Thioredoxin-like"/>
    <property type="match status" value="1"/>
</dbReference>
<feature type="domain" description="Thioredoxin" evidence="1">
    <location>
        <begin position="75"/>
        <end position="151"/>
    </location>
</feature>
<dbReference type="OrthoDB" id="1495530at2"/>
<organism evidence="2 3">
    <name type="scientific">Cellulomonas biazotea</name>
    <dbReference type="NCBI Taxonomy" id="1709"/>
    <lineage>
        <taxon>Bacteria</taxon>
        <taxon>Bacillati</taxon>
        <taxon>Actinomycetota</taxon>
        <taxon>Actinomycetes</taxon>
        <taxon>Micrococcales</taxon>
        <taxon>Cellulomonadaceae</taxon>
        <taxon>Cellulomonas</taxon>
    </lineage>
</organism>
<gene>
    <name evidence="2" type="ORF">CBZ_03790</name>
</gene>
<dbReference type="InterPro" id="IPR036249">
    <property type="entry name" value="Thioredoxin-like_sf"/>
</dbReference>
<dbReference type="EMBL" id="BIMR01000020">
    <property type="protein sequence ID" value="GCE75323.1"/>
    <property type="molecule type" value="Genomic_DNA"/>
</dbReference>
<accession>A0A402DMH9</accession>
<keyword evidence="3" id="KW-1185">Reference proteome</keyword>
<dbReference type="Proteomes" id="UP000289954">
    <property type="component" value="Unassembled WGS sequence"/>
</dbReference>
<protein>
    <recommendedName>
        <fullName evidence="1">Thioredoxin domain-containing protein</fullName>
    </recommendedName>
</protein>
<dbReference type="Pfam" id="PF00085">
    <property type="entry name" value="Thioredoxin"/>
    <property type="match status" value="1"/>
</dbReference>
<evidence type="ECO:0000313" key="2">
    <source>
        <dbReference type="EMBL" id="GCE75323.1"/>
    </source>
</evidence>
<dbReference type="Gene3D" id="3.40.30.10">
    <property type="entry name" value="Glutaredoxin"/>
    <property type="match status" value="1"/>
</dbReference>
<sequence>MDRVLLVLAVLAAAAALGFVWRARNGRFTPVAPAVLAAAERTDGSDAATTALDDDASADRLTADDLGAALGERATFLQLSSEVCAPCRRTHAVLQTVAAEHPGVSHLDLDVAEHLDLVRRFHVMRTPTVLLLDASGAVVGRMSGATDRRQALAALDTVESCRGGVAPR</sequence>
<dbReference type="CDD" id="cd02947">
    <property type="entry name" value="TRX_family"/>
    <property type="match status" value="1"/>
</dbReference>
<reference evidence="2 3" key="1">
    <citation type="submission" date="2019-01" db="EMBL/GenBank/DDBJ databases">
        <title>Draft genome sequence of Cellulomonas takizawaensis strain TKZ-21.</title>
        <authorList>
            <person name="Yamamura H."/>
            <person name="Hayashi T."/>
            <person name="Hamada M."/>
            <person name="Serisawa Y."/>
            <person name="Matsuyama K."/>
            <person name="Nakagawa Y."/>
            <person name="Otoguro M."/>
            <person name="Yanagida F."/>
            <person name="Hayakawa M."/>
        </authorList>
    </citation>
    <scope>NUCLEOTIDE SEQUENCE [LARGE SCALE GENOMIC DNA]</scope>
    <source>
        <strain evidence="2 3">NBRC12680</strain>
    </source>
</reference>
<evidence type="ECO:0000313" key="3">
    <source>
        <dbReference type="Proteomes" id="UP000289954"/>
    </source>
</evidence>
<comment type="caution">
    <text evidence="2">The sequence shown here is derived from an EMBL/GenBank/DDBJ whole genome shotgun (WGS) entry which is preliminary data.</text>
</comment>
<evidence type="ECO:0000259" key="1">
    <source>
        <dbReference type="Pfam" id="PF00085"/>
    </source>
</evidence>